<dbReference type="KEGG" id="dosa:Os07g0676800"/>
<protein>
    <submittedName>
        <fullName evidence="1">Os07g0676800 protein</fullName>
    </submittedName>
</protein>
<evidence type="ECO:0000313" key="1">
    <source>
        <dbReference type="EMBL" id="BAH94064.1"/>
    </source>
</evidence>
<dbReference type="AlphaFoldDB" id="C7J5D8"/>
<evidence type="ECO:0000313" key="2">
    <source>
        <dbReference type="Proteomes" id="UP000000763"/>
    </source>
</evidence>
<proteinExistence type="predicted"/>
<reference evidence="2" key="2">
    <citation type="journal article" date="2008" name="Nucleic Acids Res.">
        <title>The rice annotation project database (RAP-DB): 2008 update.</title>
        <authorList>
            <consortium name="The rice annotation project (RAP)"/>
        </authorList>
    </citation>
    <scope>GENOME REANNOTATION</scope>
    <source>
        <strain evidence="2">cv. Nipponbare</strain>
    </source>
</reference>
<reference evidence="1 2" key="1">
    <citation type="journal article" date="2005" name="Nature">
        <title>The map-based sequence of the rice genome.</title>
        <authorList>
            <consortium name="International rice genome sequencing project (IRGSP)"/>
            <person name="Matsumoto T."/>
            <person name="Wu J."/>
            <person name="Kanamori H."/>
            <person name="Katayose Y."/>
            <person name="Fujisawa M."/>
            <person name="Namiki N."/>
            <person name="Mizuno H."/>
            <person name="Yamamoto K."/>
            <person name="Antonio B.A."/>
            <person name="Baba T."/>
            <person name="Sakata K."/>
            <person name="Nagamura Y."/>
            <person name="Aoki H."/>
            <person name="Arikawa K."/>
            <person name="Arita K."/>
            <person name="Bito T."/>
            <person name="Chiden Y."/>
            <person name="Fujitsuka N."/>
            <person name="Fukunaka R."/>
            <person name="Hamada M."/>
            <person name="Harada C."/>
            <person name="Hayashi A."/>
            <person name="Hijishita S."/>
            <person name="Honda M."/>
            <person name="Hosokawa S."/>
            <person name="Ichikawa Y."/>
            <person name="Idonuma A."/>
            <person name="Iijima M."/>
            <person name="Ikeda M."/>
            <person name="Ikeno M."/>
            <person name="Ito K."/>
            <person name="Ito S."/>
            <person name="Ito T."/>
            <person name="Ito Y."/>
            <person name="Ito Y."/>
            <person name="Iwabuchi A."/>
            <person name="Kamiya K."/>
            <person name="Karasawa W."/>
            <person name="Kurita K."/>
            <person name="Katagiri S."/>
            <person name="Kikuta A."/>
            <person name="Kobayashi H."/>
            <person name="Kobayashi N."/>
            <person name="Machita K."/>
            <person name="Maehara T."/>
            <person name="Masukawa M."/>
            <person name="Mizubayashi T."/>
            <person name="Mukai Y."/>
            <person name="Nagasaki H."/>
            <person name="Nagata Y."/>
            <person name="Naito S."/>
            <person name="Nakashima M."/>
            <person name="Nakama Y."/>
            <person name="Nakamichi Y."/>
            <person name="Nakamura M."/>
            <person name="Meguro A."/>
            <person name="Negishi M."/>
            <person name="Ohta I."/>
            <person name="Ohta T."/>
            <person name="Okamoto M."/>
            <person name="Ono N."/>
            <person name="Saji S."/>
            <person name="Sakaguchi M."/>
            <person name="Sakai K."/>
            <person name="Shibata M."/>
            <person name="Shimokawa T."/>
            <person name="Song J."/>
            <person name="Takazaki Y."/>
            <person name="Terasawa K."/>
            <person name="Tsugane M."/>
            <person name="Tsuji K."/>
            <person name="Ueda S."/>
            <person name="Waki K."/>
            <person name="Yamagata H."/>
            <person name="Yamamoto M."/>
            <person name="Yamamoto S."/>
            <person name="Yamane H."/>
            <person name="Yoshiki S."/>
            <person name="Yoshihara R."/>
            <person name="Yukawa K."/>
            <person name="Zhong H."/>
            <person name="Yano M."/>
            <person name="Yuan Q."/>
            <person name="Ouyang S."/>
            <person name="Liu J."/>
            <person name="Jones K.M."/>
            <person name="Gansberger K."/>
            <person name="Moffat K."/>
            <person name="Hill J."/>
            <person name="Bera J."/>
            <person name="Fadrosh D."/>
            <person name="Jin S."/>
            <person name="Johri S."/>
            <person name="Kim M."/>
            <person name="Overton L."/>
            <person name="Reardon M."/>
            <person name="Tsitrin T."/>
            <person name="Vuong H."/>
            <person name="Weaver B."/>
            <person name="Ciecko A."/>
            <person name="Tallon L."/>
            <person name="Jackson J."/>
            <person name="Pai G."/>
            <person name="Aken S.V."/>
            <person name="Utterback T."/>
            <person name="Reidmuller S."/>
            <person name="Feldblyum T."/>
            <person name="Hsiao J."/>
            <person name="Zismann V."/>
            <person name="Iobst S."/>
            <person name="de Vazeille A.R."/>
            <person name="Buell C.R."/>
            <person name="Ying K."/>
            <person name="Li Y."/>
            <person name="Lu T."/>
            <person name="Huang Y."/>
            <person name="Zhao Q."/>
            <person name="Feng Q."/>
            <person name="Zhang L."/>
            <person name="Zhu J."/>
            <person name="Weng Q."/>
            <person name="Mu J."/>
            <person name="Lu Y."/>
            <person name="Fan D."/>
            <person name="Liu Y."/>
            <person name="Guan J."/>
            <person name="Zhang Y."/>
            <person name="Yu S."/>
            <person name="Liu X."/>
            <person name="Zhang Y."/>
            <person name="Hong G."/>
            <person name="Han B."/>
            <person name="Choisne N."/>
            <person name="Demange N."/>
            <person name="Orjeda G."/>
            <person name="Samain S."/>
            <person name="Cattolico L."/>
            <person name="Pelletier E."/>
            <person name="Couloux A."/>
            <person name="Segurens B."/>
            <person name="Wincker P."/>
            <person name="D'Hont A."/>
            <person name="Scarpelli C."/>
            <person name="Weissenbach J."/>
            <person name="Salanoubat M."/>
            <person name="Quetier F."/>
            <person name="Yu Y."/>
            <person name="Kim H.R."/>
            <person name="Rambo T."/>
            <person name="Currie J."/>
            <person name="Collura K."/>
            <person name="Luo M."/>
            <person name="Yang T."/>
            <person name="Ammiraju J.S.S."/>
            <person name="Engler F."/>
            <person name="Soderlund C."/>
            <person name="Wing R.A."/>
            <person name="Palmer L.E."/>
            <person name="de la Bastide M."/>
            <person name="Spiegel L."/>
            <person name="Nascimento L."/>
            <person name="Zutavern T."/>
            <person name="O'Shaughnessy A."/>
            <person name="Dike S."/>
            <person name="Dedhia N."/>
            <person name="Preston R."/>
            <person name="Balija V."/>
            <person name="McCombie W.R."/>
            <person name="Chow T."/>
            <person name="Chen H."/>
            <person name="Chung M."/>
            <person name="Chen C."/>
            <person name="Shaw J."/>
            <person name="Wu H."/>
            <person name="Hsiao K."/>
            <person name="Chao Y."/>
            <person name="Chu M."/>
            <person name="Cheng C."/>
            <person name="Hour A."/>
            <person name="Lee P."/>
            <person name="Lin S."/>
            <person name="Lin Y."/>
            <person name="Liou J."/>
            <person name="Liu S."/>
            <person name="Hsing Y."/>
            <person name="Raghuvanshi S."/>
            <person name="Mohanty A."/>
            <person name="Bharti A.K."/>
            <person name="Gaur A."/>
            <person name="Gupta V."/>
            <person name="Kumar D."/>
            <person name="Ravi V."/>
            <person name="Vij S."/>
            <person name="Kapur A."/>
            <person name="Khurana P."/>
            <person name="Khurana P."/>
            <person name="Khurana J.P."/>
            <person name="Tyagi A.K."/>
            <person name="Gaikwad K."/>
            <person name="Singh A."/>
            <person name="Dalal V."/>
            <person name="Srivastava S."/>
            <person name="Dixit A."/>
            <person name="Pal A.K."/>
            <person name="Ghazi I.A."/>
            <person name="Yadav M."/>
            <person name="Pandit A."/>
            <person name="Bhargava A."/>
            <person name="Sureshbabu K."/>
            <person name="Batra K."/>
            <person name="Sharma T.R."/>
            <person name="Mohapatra T."/>
            <person name="Singh N.K."/>
            <person name="Messing J."/>
            <person name="Nelson A.B."/>
            <person name="Fuks G."/>
            <person name="Kavchok S."/>
            <person name="Keizer G."/>
            <person name="Linton E."/>
            <person name="Llaca V."/>
            <person name="Song R."/>
            <person name="Tanyolac B."/>
            <person name="Young S."/>
            <person name="Ho-Il K."/>
            <person name="Hahn J.H."/>
            <person name="Sangsakoo G."/>
            <person name="Vanavichit A."/>
            <person name="de Mattos Luiz.A.T."/>
            <person name="Zimmer P.D."/>
            <person name="Malone G."/>
            <person name="Dellagostin O."/>
            <person name="de Oliveira A.C."/>
            <person name="Bevan M."/>
            <person name="Bancroft I."/>
            <person name="Minx P."/>
            <person name="Cordum H."/>
            <person name="Wilson R."/>
            <person name="Cheng Z."/>
            <person name="Jin W."/>
            <person name="Jiang J."/>
            <person name="Leong S.A."/>
            <person name="Iwama H."/>
            <person name="Gojobori T."/>
            <person name="Itoh T."/>
            <person name="Niimura Y."/>
            <person name="Fujii Y."/>
            <person name="Habara T."/>
            <person name="Sakai H."/>
            <person name="Sato Y."/>
            <person name="Wilson G."/>
            <person name="Kumar K."/>
            <person name="McCouch S."/>
            <person name="Juretic N."/>
            <person name="Hoen D."/>
            <person name="Wright S."/>
            <person name="Bruskiewich R."/>
            <person name="Bureau T."/>
            <person name="Miyao A."/>
            <person name="Hirochika H."/>
            <person name="Nishikawa T."/>
            <person name="Kadowaki K."/>
            <person name="Sugiura M."/>
            <person name="Burr B."/>
            <person name="Sasaki T."/>
        </authorList>
    </citation>
    <scope>NUCLEOTIDE SEQUENCE [LARGE SCALE GENOMIC DNA]</scope>
    <source>
        <strain evidence="2">cv. Nipponbare</strain>
    </source>
</reference>
<dbReference type="EMBL" id="AP008213">
    <property type="protein sequence ID" value="BAH94064.1"/>
    <property type="molecule type" value="Genomic_DNA"/>
</dbReference>
<organism evidence="1 2">
    <name type="scientific">Oryza sativa subsp. japonica</name>
    <name type="common">Rice</name>
    <dbReference type="NCBI Taxonomy" id="39947"/>
    <lineage>
        <taxon>Eukaryota</taxon>
        <taxon>Viridiplantae</taxon>
        <taxon>Streptophyta</taxon>
        <taxon>Embryophyta</taxon>
        <taxon>Tracheophyta</taxon>
        <taxon>Spermatophyta</taxon>
        <taxon>Magnoliopsida</taxon>
        <taxon>Liliopsida</taxon>
        <taxon>Poales</taxon>
        <taxon>Poaceae</taxon>
        <taxon>BOP clade</taxon>
        <taxon>Oryzoideae</taxon>
        <taxon>Oryzeae</taxon>
        <taxon>Oryzinae</taxon>
        <taxon>Oryza</taxon>
        <taxon>Oryza sativa</taxon>
    </lineage>
</organism>
<feature type="non-terminal residue" evidence="1">
    <location>
        <position position="1"/>
    </location>
</feature>
<accession>C7J5D8</accession>
<gene>
    <name evidence="1" type="ordered locus">Os07g0676800</name>
</gene>
<sequence>RSRTASRGRGRWRHLTGVASFGEGVGDWLDAERRSRWERRPARRERRERRRWKPA</sequence>
<name>C7J5D8_ORYSJ</name>
<dbReference type="Proteomes" id="UP000000763">
    <property type="component" value="Chromosome 7"/>
</dbReference>